<evidence type="ECO:0000256" key="1">
    <source>
        <dbReference type="SAM" id="MobiDB-lite"/>
    </source>
</evidence>
<dbReference type="EMBL" id="CP018044">
    <property type="protein sequence ID" value="ATU20276.1"/>
    <property type="molecule type" value="Genomic_DNA"/>
</dbReference>
<gene>
    <name evidence="2" type="ORF">BcFMB_04320</name>
</gene>
<accession>A0A2D3D5Y2</accession>
<reference evidence="2 3" key="1">
    <citation type="submission" date="2016-11" db="EMBL/GenBank/DDBJ databases">
        <title>complete genome sequence of Bifidobacterium choerinum strain FMB-1.</title>
        <authorList>
            <person name="Park C.-S."/>
            <person name="Jung D.-H."/>
            <person name="Choi D.-S."/>
        </authorList>
    </citation>
    <scope>NUCLEOTIDE SEQUENCE [LARGE SCALE GENOMIC DNA]</scope>
    <source>
        <strain evidence="2 3">FMB-1</strain>
    </source>
</reference>
<dbReference type="KEGG" id="bcho:BcFMB_04320"/>
<dbReference type="AlphaFoldDB" id="A0A2D3D5Y2"/>
<name>A0A2D3D5Y2_9BIFI</name>
<sequence length="105" mass="12611">MPTTNNRIESMNSLIRAMPRRHGGLSPERRIRAVCRWRHRHTICPESREWLVKHAVTDEQLDQWYENAWQNDPRTLHDQTGMPQRYGTGIERNDLHKNTPWQDNN</sequence>
<organism evidence="2 3">
    <name type="scientific">Bifidobacterium choerinum</name>
    <dbReference type="NCBI Taxonomy" id="35760"/>
    <lineage>
        <taxon>Bacteria</taxon>
        <taxon>Bacillati</taxon>
        <taxon>Actinomycetota</taxon>
        <taxon>Actinomycetes</taxon>
        <taxon>Bifidobacteriales</taxon>
        <taxon>Bifidobacteriaceae</taxon>
        <taxon>Bifidobacterium</taxon>
    </lineage>
</organism>
<evidence type="ECO:0000313" key="2">
    <source>
        <dbReference type="EMBL" id="ATU20276.1"/>
    </source>
</evidence>
<proteinExistence type="predicted"/>
<evidence type="ECO:0000313" key="3">
    <source>
        <dbReference type="Proteomes" id="UP000229907"/>
    </source>
</evidence>
<feature type="region of interest" description="Disordered" evidence="1">
    <location>
        <begin position="73"/>
        <end position="105"/>
    </location>
</feature>
<protein>
    <submittedName>
        <fullName evidence="2">Uncharacterized protein</fullName>
    </submittedName>
</protein>
<dbReference type="Proteomes" id="UP000229907">
    <property type="component" value="Chromosome"/>
</dbReference>